<reference evidence="2" key="1">
    <citation type="submission" date="2020-11" db="EMBL/GenBank/DDBJ databases">
        <authorList>
            <consortium name="DOE Joint Genome Institute"/>
            <person name="Ahrendt S."/>
            <person name="Riley R."/>
            <person name="Andreopoulos W."/>
            <person name="LaButti K."/>
            <person name="Pangilinan J."/>
            <person name="Ruiz-duenas F.J."/>
            <person name="Barrasa J.M."/>
            <person name="Sanchez-Garcia M."/>
            <person name="Camarero S."/>
            <person name="Miyauchi S."/>
            <person name="Serrano A."/>
            <person name="Linde D."/>
            <person name="Babiker R."/>
            <person name="Drula E."/>
            <person name="Ayuso-Fernandez I."/>
            <person name="Pacheco R."/>
            <person name="Padilla G."/>
            <person name="Ferreira P."/>
            <person name="Barriuso J."/>
            <person name="Kellner H."/>
            <person name="Castanera R."/>
            <person name="Alfaro M."/>
            <person name="Ramirez L."/>
            <person name="Pisabarro A.G."/>
            <person name="Kuo A."/>
            <person name="Tritt A."/>
            <person name="Lipzen A."/>
            <person name="He G."/>
            <person name="Yan M."/>
            <person name="Ng V."/>
            <person name="Cullen D."/>
            <person name="Martin F."/>
            <person name="Rosso M.-N."/>
            <person name="Henrissat B."/>
            <person name="Hibbett D."/>
            <person name="Martinez A.T."/>
            <person name="Grigoriev I.V."/>
        </authorList>
    </citation>
    <scope>NUCLEOTIDE SEQUENCE</scope>
    <source>
        <strain evidence="2">AH 44721</strain>
    </source>
</reference>
<gene>
    <name evidence="2" type="ORF">CPB84DRAFT_718630</name>
</gene>
<name>A0A9P5NAG7_GYMJU</name>
<keyword evidence="3" id="KW-1185">Reference proteome</keyword>
<feature type="compositionally biased region" description="Polar residues" evidence="1">
    <location>
        <begin position="168"/>
        <end position="187"/>
    </location>
</feature>
<dbReference type="AlphaFoldDB" id="A0A9P5NAG7"/>
<sequence length="911" mass="98954">MAASTRKGSAWSRIVPAIVGPRSAEQYLSSVQVNLKARKELYDRQILSGPGQFNNKVQLDNCEVAVPPPSQLSNICVEILGEMDPHCLPITRHRAESQDRTSNPVDCKALETSYHASGALDCDASADVNLPCTPVKTSPESQLGKIQPKDGNKNSLPDSLKRIKKSQQARVQSKSPPASYTAPTGQSKKVVKAWLATNASITPSRASPPIRQAAPIETPISRSKAISYSKSNNDGPSHKSSTRRPTPKASAPSSPIRSRLSTPRTNAFKRLDHRSISHVGKYMVKESSKRVPTASQSPASSRPIAKDSKKRRGVIMVRKDAIETLTEEVPRAHKAKVDHPPTTSPLSSSPNVFVVESKAKFEDPRINRNKTTANTTRECRSEELEEGQNVISPAASQDQVDVTEANRSLSSEVVVARLVEAFSDSDLGSLEMSDSDASDLREHIRLVFQGNSDRVSGNPFIFPCLHQSMEELAVPEAVRSETFEIVKEKSPFPCRDDFESTPVARVRRFSRPETPTPTPRSLFFLPGCSSNEHDALTDATSQIVMRFSSDFVGQNFGRSSFPVAGSLTRKPTSKSSSRLTPPVSRAVPPGSEVSSEISKSTVSNARLSKSQKQPNRTPNEGTNASMANVINERDMGAVTSPNKITESHIPVASMDQNMLTDVQLLRSNAALLHSPWSPTLVTDDVILIGSSSSEIEAPAGQITETSSTISPPPLYSPNQRQQMLSSRSPLPSTLPRPRAESLTEAASPSQFTTKARSNTIDLYLPTPQSPLSRLVTDFAGGPRARAKAGSVMSSPSRQLTLKSRPFGENFLTMDSRKPFSKDKAVITKPILPLRINKKSSSTKSKYSPVPDKGHLLSATSLISTAPIPHNQRVTSSTASLIPNWSTTTRNGALTPLQCRKLFNNSMSMAVR</sequence>
<feature type="compositionally biased region" description="Polar residues" evidence="1">
    <location>
        <begin position="569"/>
        <end position="579"/>
    </location>
</feature>
<feature type="compositionally biased region" description="Polar residues" evidence="1">
    <location>
        <begin position="592"/>
        <end position="627"/>
    </location>
</feature>
<feature type="region of interest" description="Disordered" evidence="1">
    <location>
        <begin position="133"/>
        <end position="187"/>
    </location>
</feature>
<feature type="region of interest" description="Disordered" evidence="1">
    <location>
        <begin position="202"/>
        <end position="312"/>
    </location>
</feature>
<evidence type="ECO:0000313" key="3">
    <source>
        <dbReference type="Proteomes" id="UP000724874"/>
    </source>
</evidence>
<feature type="compositionally biased region" description="Polar residues" evidence="1">
    <location>
        <begin position="251"/>
        <end position="265"/>
    </location>
</feature>
<dbReference type="EMBL" id="JADNYJ010000288">
    <property type="protein sequence ID" value="KAF8871872.1"/>
    <property type="molecule type" value="Genomic_DNA"/>
</dbReference>
<organism evidence="2 3">
    <name type="scientific">Gymnopilus junonius</name>
    <name type="common">Spectacular rustgill mushroom</name>
    <name type="synonym">Gymnopilus spectabilis subsp. junonius</name>
    <dbReference type="NCBI Taxonomy" id="109634"/>
    <lineage>
        <taxon>Eukaryota</taxon>
        <taxon>Fungi</taxon>
        <taxon>Dikarya</taxon>
        <taxon>Basidiomycota</taxon>
        <taxon>Agaricomycotina</taxon>
        <taxon>Agaricomycetes</taxon>
        <taxon>Agaricomycetidae</taxon>
        <taxon>Agaricales</taxon>
        <taxon>Agaricineae</taxon>
        <taxon>Hymenogastraceae</taxon>
        <taxon>Gymnopilus</taxon>
    </lineage>
</organism>
<dbReference type="OrthoDB" id="2798624at2759"/>
<dbReference type="Proteomes" id="UP000724874">
    <property type="component" value="Unassembled WGS sequence"/>
</dbReference>
<proteinExistence type="predicted"/>
<evidence type="ECO:0000313" key="2">
    <source>
        <dbReference type="EMBL" id="KAF8871872.1"/>
    </source>
</evidence>
<feature type="compositionally biased region" description="Low complexity" evidence="1">
    <location>
        <begin position="724"/>
        <end position="736"/>
    </location>
</feature>
<evidence type="ECO:0000256" key="1">
    <source>
        <dbReference type="SAM" id="MobiDB-lite"/>
    </source>
</evidence>
<protein>
    <submittedName>
        <fullName evidence="2">Uncharacterized protein</fullName>
    </submittedName>
</protein>
<feature type="region of interest" description="Disordered" evidence="1">
    <location>
        <begin position="560"/>
        <end position="627"/>
    </location>
</feature>
<comment type="caution">
    <text evidence="2">The sequence shown here is derived from an EMBL/GenBank/DDBJ whole genome shotgun (WGS) entry which is preliminary data.</text>
</comment>
<feature type="region of interest" description="Disordered" evidence="1">
    <location>
        <begin position="697"/>
        <end position="752"/>
    </location>
</feature>
<accession>A0A9P5NAG7</accession>
<feature type="compositionally biased region" description="Polar residues" evidence="1">
    <location>
        <begin position="220"/>
        <end position="239"/>
    </location>
</feature>